<feature type="transmembrane region" description="Helical" evidence="1">
    <location>
        <begin position="61"/>
        <end position="85"/>
    </location>
</feature>
<protein>
    <recommendedName>
        <fullName evidence="4">DUF2809 domain-containing protein</fullName>
    </recommendedName>
</protein>
<dbReference type="Proteomes" id="UP000008975">
    <property type="component" value="Chromosome"/>
</dbReference>
<dbReference type="STRING" id="979556.MTES_0137"/>
<dbReference type="HOGENOM" id="CLU_133181_0_1_11"/>
<proteinExistence type="predicted"/>
<sequence>MTRAHRRPAAAVALAGVVILGLTVARGLPASDATDIAGDALYAVAAYTGLVLVWPRARRAVLGMVAAAWCVGVEFLQLTGMPLALADRFPPAALVLGSGFDPRDLAVYVLAVAAAAAVDAGVSALLLHGGERPARVGGPE</sequence>
<keyword evidence="1" id="KW-0812">Transmembrane</keyword>
<dbReference type="Pfam" id="PF10990">
    <property type="entry name" value="DUF2809"/>
    <property type="match status" value="1"/>
</dbReference>
<dbReference type="InterPro" id="IPR021257">
    <property type="entry name" value="DUF2809"/>
</dbReference>
<keyword evidence="1" id="KW-0472">Membrane</keyword>
<organism evidence="2 3">
    <name type="scientific">Microbacterium testaceum (strain StLB037)</name>
    <dbReference type="NCBI Taxonomy" id="979556"/>
    <lineage>
        <taxon>Bacteria</taxon>
        <taxon>Bacillati</taxon>
        <taxon>Actinomycetota</taxon>
        <taxon>Actinomycetes</taxon>
        <taxon>Micrococcales</taxon>
        <taxon>Microbacteriaceae</taxon>
        <taxon>Microbacterium</taxon>
    </lineage>
</organism>
<dbReference type="KEGG" id="mts:MTES_0137"/>
<evidence type="ECO:0000256" key="1">
    <source>
        <dbReference type="SAM" id="Phobius"/>
    </source>
</evidence>
<evidence type="ECO:0008006" key="4">
    <source>
        <dbReference type="Google" id="ProtNLM"/>
    </source>
</evidence>
<feature type="transmembrane region" description="Helical" evidence="1">
    <location>
        <begin position="105"/>
        <end position="127"/>
    </location>
</feature>
<name>E8N881_MICTS</name>
<reference key="2">
    <citation type="submission" date="2011-02" db="EMBL/GenBank/DDBJ databases">
        <title>Genome sequence of Microbacterium testaceum StLB037.</title>
        <authorList>
            <person name="Morohoshi T."/>
            <person name="Wang W.Z."/>
            <person name="Someya N."/>
            <person name="Ikeda T."/>
        </authorList>
    </citation>
    <scope>NUCLEOTIDE SEQUENCE</scope>
    <source>
        <strain>StLB037</strain>
    </source>
</reference>
<accession>E8N881</accession>
<dbReference type="OrthoDB" id="3874273at2"/>
<reference evidence="2 3" key="1">
    <citation type="journal article" date="2011" name="J. Bacteriol.">
        <title>Genome sequence of Microbacterium testaceum StLB037, an N-acylhomoserine lactone-degrading bacterium isolated from potato leaves.</title>
        <authorList>
            <person name="Morohoshi T."/>
            <person name="Wang W.-Z."/>
            <person name="Someya N."/>
            <person name="Ikeda T."/>
        </authorList>
    </citation>
    <scope>NUCLEOTIDE SEQUENCE [LARGE SCALE GENOMIC DNA]</scope>
    <source>
        <strain evidence="2 3">StLB037</strain>
    </source>
</reference>
<dbReference type="eggNOG" id="ENOG50337JF">
    <property type="taxonomic scope" value="Bacteria"/>
</dbReference>
<gene>
    <name evidence="2" type="ordered locus">MTES_0137</name>
</gene>
<dbReference type="AlphaFoldDB" id="E8N881"/>
<feature type="transmembrane region" description="Helical" evidence="1">
    <location>
        <begin position="37"/>
        <end position="54"/>
    </location>
</feature>
<evidence type="ECO:0000313" key="3">
    <source>
        <dbReference type="Proteomes" id="UP000008975"/>
    </source>
</evidence>
<dbReference type="RefSeq" id="WP_013583228.1">
    <property type="nucleotide sequence ID" value="NC_015125.1"/>
</dbReference>
<dbReference type="EMBL" id="AP012052">
    <property type="protein sequence ID" value="BAJ73101.1"/>
    <property type="molecule type" value="Genomic_DNA"/>
</dbReference>
<keyword evidence="1" id="KW-1133">Transmembrane helix</keyword>
<evidence type="ECO:0000313" key="2">
    <source>
        <dbReference type="EMBL" id="BAJ73101.1"/>
    </source>
</evidence>